<dbReference type="GO" id="GO:0043484">
    <property type="term" value="P:regulation of RNA splicing"/>
    <property type="evidence" value="ECO:0007669"/>
    <property type="project" value="TreeGrafter"/>
</dbReference>
<dbReference type="Proteomes" id="UP000182235">
    <property type="component" value="Unassembled WGS sequence"/>
</dbReference>
<dbReference type="PANTHER" id="PTHR45646:SF11">
    <property type="entry name" value="SERINE_THREONINE-PROTEIN KINASE DOA"/>
    <property type="match status" value="1"/>
</dbReference>
<keyword evidence="5" id="KW-0067">ATP-binding</keyword>
<evidence type="ECO:0008006" key="8">
    <source>
        <dbReference type="Google" id="ProtNLM"/>
    </source>
</evidence>
<dbReference type="VEuPathDB" id="FungiDB:AJ78_05175"/>
<evidence type="ECO:0000256" key="3">
    <source>
        <dbReference type="ARBA" id="ARBA00022741"/>
    </source>
</evidence>
<evidence type="ECO:0000313" key="6">
    <source>
        <dbReference type="EMBL" id="OJD14491.1"/>
    </source>
</evidence>
<keyword evidence="3" id="KW-0547">Nucleotide-binding</keyword>
<dbReference type="STRING" id="1447872.A0A1J9Q2R4"/>
<dbReference type="GO" id="GO:0004674">
    <property type="term" value="F:protein serine/threonine kinase activity"/>
    <property type="evidence" value="ECO:0007669"/>
    <property type="project" value="UniProtKB-KW"/>
</dbReference>
<accession>A0A1J9Q2R4</accession>
<dbReference type="AlphaFoldDB" id="A0A1J9Q2R4"/>
<keyword evidence="1" id="KW-0723">Serine/threonine-protein kinase</keyword>
<dbReference type="SUPFAM" id="SSF56112">
    <property type="entry name" value="Protein kinase-like (PK-like)"/>
    <property type="match status" value="1"/>
</dbReference>
<dbReference type="Gene3D" id="1.10.510.10">
    <property type="entry name" value="Transferase(Phosphotransferase) domain 1"/>
    <property type="match status" value="1"/>
</dbReference>
<evidence type="ECO:0000313" key="7">
    <source>
        <dbReference type="Proteomes" id="UP000182235"/>
    </source>
</evidence>
<dbReference type="GO" id="GO:0005634">
    <property type="term" value="C:nucleus"/>
    <property type="evidence" value="ECO:0007669"/>
    <property type="project" value="TreeGrafter"/>
</dbReference>
<evidence type="ECO:0000256" key="5">
    <source>
        <dbReference type="ARBA" id="ARBA00022840"/>
    </source>
</evidence>
<evidence type="ECO:0000256" key="4">
    <source>
        <dbReference type="ARBA" id="ARBA00022777"/>
    </source>
</evidence>
<sequence>MPDKDEIRELTVNFTLQESSSWAPKMCNDVAAISKLPTAWPLGESKPPSHPACPSFPHPAPTLYYVVVSEELEDEKLPNYNPTNYHPAHLGQVEGRYQIIGKLGYGVTSTLWLGRDLLSWKKYLQSKNLLLQIDNTRVFKIFEETELREPAPRKVLENHTIYMTRRIPGTETLPIITDFGESRLINETRKEESIMPDVYRAPEAILWMEWNDKVDIWNVAAPFQIAICPLGEMKKVQLTNHFVLRKCFAEMVAIMSPPPQEFLNRSEACKVFWDENGRWRNFAPLETLAAGIQGDDKNGFLNFLRKTLRCLPEERAHGGRTCLR</sequence>
<protein>
    <recommendedName>
        <fullName evidence="8">Protein kinase domain-containing protein</fullName>
    </recommendedName>
</protein>
<dbReference type="InterPro" id="IPR051175">
    <property type="entry name" value="CLK_kinases"/>
</dbReference>
<keyword evidence="4" id="KW-0418">Kinase</keyword>
<evidence type="ECO:0000256" key="1">
    <source>
        <dbReference type="ARBA" id="ARBA00022527"/>
    </source>
</evidence>
<evidence type="ECO:0000256" key="2">
    <source>
        <dbReference type="ARBA" id="ARBA00022679"/>
    </source>
</evidence>
<dbReference type="GO" id="GO:0005524">
    <property type="term" value="F:ATP binding"/>
    <property type="evidence" value="ECO:0007669"/>
    <property type="project" value="UniProtKB-KW"/>
</dbReference>
<dbReference type="OrthoDB" id="5979581at2759"/>
<comment type="caution">
    <text evidence="6">The sequence shown here is derived from an EMBL/GenBank/DDBJ whole genome shotgun (WGS) entry which is preliminary data.</text>
</comment>
<gene>
    <name evidence="6" type="ORF">AJ78_05175</name>
</gene>
<dbReference type="EMBL" id="LGRN01000216">
    <property type="protein sequence ID" value="OJD14491.1"/>
    <property type="molecule type" value="Genomic_DNA"/>
</dbReference>
<keyword evidence="2" id="KW-0808">Transferase</keyword>
<dbReference type="InterPro" id="IPR011009">
    <property type="entry name" value="Kinase-like_dom_sf"/>
</dbReference>
<name>A0A1J9Q2R4_9EURO</name>
<proteinExistence type="predicted"/>
<reference evidence="6 7" key="1">
    <citation type="submission" date="2015-07" db="EMBL/GenBank/DDBJ databases">
        <title>Emmonsia species relationships and genome sequence.</title>
        <authorList>
            <consortium name="The Broad Institute Genomics Platform"/>
            <person name="Cuomo C.A."/>
            <person name="Munoz J.F."/>
            <person name="Imamovic A."/>
            <person name="Priest M.E."/>
            <person name="Young S."/>
            <person name="Clay O.K."/>
            <person name="McEwen J.G."/>
        </authorList>
    </citation>
    <scope>NUCLEOTIDE SEQUENCE [LARGE SCALE GENOMIC DNA]</scope>
    <source>
        <strain evidence="6 7">UAMH 9510</strain>
    </source>
</reference>
<dbReference type="PANTHER" id="PTHR45646">
    <property type="entry name" value="SERINE/THREONINE-PROTEIN KINASE DOA-RELATED"/>
    <property type="match status" value="1"/>
</dbReference>
<organism evidence="6 7">
    <name type="scientific">Emergomyces pasteurianus Ep9510</name>
    <dbReference type="NCBI Taxonomy" id="1447872"/>
    <lineage>
        <taxon>Eukaryota</taxon>
        <taxon>Fungi</taxon>
        <taxon>Dikarya</taxon>
        <taxon>Ascomycota</taxon>
        <taxon>Pezizomycotina</taxon>
        <taxon>Eurotiomycetes</taxon>
        <taxon>Eurotiomycetidae</taxon>
        <taxon>Onygenales</taxon>
        <taxon>Ajellomycetaceae</taxon>
        <taxon>Emergomyces</taxon>
    </lineage>
</organism>
<keyword evidence="7" id="KW-1185">Reference proteome</keyword>